<dbReference type="EMBL" id="CP144752">
    <property type="protein sequence ID" value="WVZ88362.1"/>
    <property type="molecule type" value="Genomic_DNA"/>
</dbReference>
<proteinExistence type="predicted"/>
<dbReference type="CDD" id="cd01650">
    <property type="entry name" value="RT_nLTR_like"/>
    <property type="match status" value="1"/>
</dbReference>
<reference evidence="2 3" key="1">
    <citation type="submission" date="2024-02" db="EMBL/GenBank/DDBJ databases">
        <title>High-quality chromosome-scale genome assembly of Pensacola bahiagrass (Paspalum notatum Flugge var. saurae).</title>
        <authorList>
            <person name="Vega J.M."/>
            <person name="Podio M."/>
            <person name="Orjuela J."/>
            <person name="Siena L.A."/>
            <person name="Pessino S.C."/>
            <person name="Combes M.C."/>
            <person name="Mariac C."/>
            <person name="Albertini E."/>
            <person name="Pupilli F."/>
            <person name="Ortiz J.P.A."/>
            <person name="Leblanc O."/>
        </authorList>
    </citation>
    <scope>NUCLEOTIDE SEQUENCE [LARGE SCALE GENOMIC DNA]</scope>
    <source>
        <strain evidence="2">R1</strain>
        <tissue evidence="2">Leaf</tissue>
    </source>
</reference>
<protein>
    <recommendedName>
        <fullName evidence="1">Reverse transcriptase domain-containing protein</fullName>
    </recommendedName>
</protein>
<keyword evidence="3" id="KW-1185">Reference proteome</keyword>
<sequence length="720" mass="82043">MKRMLLMPSKPTTTTVVSNCNCLDEYLDKAPGPDGFTGAFFKSCWEITKGDIMAAASAMYDLRTRNLQLINSANIVLIPKKDGTDTIGDFRPISLIHSFIKIITKTLALRLATRMNEIVSAYQSAFIKRRSIHDNFMAVRSAIRRYHRNKTPALFLKLDIVKAFDSVRWEYLLVLLERIGFPHGRGLRQGDPLSPFLFIFAIDPLHRLLEAATELGALSKLRGRSSSLRISLYADDAAIFIAPKREEIVTLKRLLELFGQASGLTTNFYKSTVIPIRCNRINLQSVLEGFPARRAAFPIKYLGLPLTNTRLCKMDFQFLVDKILAKLNSWNGRNLTIAGRLTLVKSVITPQTVYLLTALKAPAEVLELIDSKRRQFLWSGMERLTGGKCKVNWIRSARPKALGGLGILNLVSFARALCLRWLWQAWVRQDRPGPDGDGPCTETDKLFFAAVTSVQVGDGKIAPFWHVFHISKRKNRTLHQALNNNTWIRDLNIQHASFSVTHLMEFCNLWVEVNQLRLQPGVPDSIVWNFSSNNQYSARSAYQAHFLGSMRTDFEWIFWKAWAPPKCKFFSWLAIQDMVWTSDRLARRGWPYSPVCVLCRLTQESEMHLFFECRFSKRIWAEVAQWAAVQHLVPSTWGHYDSVLQGWSSLSEAPVDSRLRLRSLIILVVWELWCERNARIFENRGSTIQQVLAKIKGEAASWMAAGAKHLSDLLCRSVSS</sequence>
<dbReference type="PANTHER" id="PTHR33116">
    <property type="entry name" value="REVERSE TRANSCRIPTASE ZINC-BINDING DOMAIN-CONTAINING PROTEIN-RELATED-RELATED"/>
    <property type="match status" value="1"/>
</dbReference>
<dbReference type="PANTHER" id="PTHR33116:SF87">
    <property type="entry name" value="OS01G0158850 PROTEIN"/>
    <property type="match status" value="1"/>
</dbReference>
<evidence type="ECO:0000313" key="2">
    <source>
        <dbReference type="EMBL" id="WVZ88362.1"/>
    </source>
</evidence>
<dbReference type="AlphaFoldDB" id="A0AAQ3X9F2"/>
<dbReference type="Pfam" id="PF13966">
    <property type="entry name" value="zf-RVT"/>
    <property type="match status" value="1"/>
</dbReference>
<gene>
    <name evidence="2" type="ORF">U9M48_034892</name>
</gene>
<feature type="domain" description="Reverse transcriptase" evidence="1">
    <location>
        <begin position="59"/>
        <end position="306"/>
    </location>
</feature>
<organism evidence="2 3">
    <name type="scientific">Paspalum notatum var. saurae</name>
    <dbReference type="NCBI Taxonomy" id="547442"/>
    <lineage>
        <taxon>Eukaryota</taxon>
        <taxon>Viridiplantae</taxon>
        <taxon>Streptophyta</taxon>
        <taxon>Embryophyta</taxon>
        <taxon>Tracheophyta</taxon>
        <taxon>Spermatophyta</taxon>
        <taxon>Magnoliopsida</taxon>
        <taxon>Liliopsida</taxon>
        <taxon>Poales</taxon>
        <taxon>Poaceae</taxon>
        <taxon>PACMAD clade</taxon>
        <taxon>Panicoideae</taxon>
        <taxon>Andropogonodae</taxon>
        <taxon>Paspaleae</taxon>
        <taxon>Paspalinae</taxon>
        <taxon>Paspalum</taxon>
    </lineage>
</organism>
<dbReference type="Pfam" id="PF00078">
    <property type="entry name" value="RVT_1"/>
    <property type="match status" value="1"/>
</dbReference>
<dbReference type="InterPro" id="IPR026960">
    <property type="entry name" value="RVT-Znf"/>
</dbReference>
<name>A0AAQ3X9F2_PASNO</name>
<dbReference type="InterPro" id="IPR000477">
    <property type="entry name" value="RT_dom"/>
</dbReference>
<dbReference type="Proteomes" id="UP001341281">
    <property type="component" value="Chromosome 08"/>
</dbReference>
<evidence type="ECO:0000259" key="1">
    <source>
        <dbReference type="PROSITE" id="PS50878"/>
    </source>
</evidence>
<evidence type="ECO:0000313" key="3">
    <source>
        <dbReference type="Proteomes" id="UP001341281"/>
    </source>
</evidence>
<dbReference type="InterPro" id="IPR043502">
    <property type="entry name" value="DNA/RNA_pol_sf"/>
</dbReference>
<dbReference type="PROSITE" id="PS50878">
    <property type="entry name" value="RT_POL"/>
    <property type="match status" value="1"/>
</dbReference>
<dbReference type="SUPFAM" id="SSF56672">
    <property type="entry name" value="DNA/RNA polymerases"/>
    <property type="match status" value="1"/>
</dbReference>
<accession>A0AAQ3X9F2</accession>